<evidence type="ECO:0000313" key="2">
    <source>
        <dbReference type="EMBL" id="KAK7315820.1"/>
    </source>
</evidence>
<sequence length="208" mass="22647">MEIVGDDGRGQRKVAHTCKSGGDLAFWLGTAPTIEERSGNSYVQQLSTPRRRDSKRGVDGLEVSPSPASRTDRDSRMVDEIDVSDSSLQESGKVDMVDYKTVAKTCNGTPSINAIGPYFFSSKFAHVKYPSVTRFTIVTSSSSITHRIVGSYSSGHWRCNAHYFVGVLFPASGIATGTIIRAFDTPKTPPTKVPLTLLFTSLLHRSTP</sequence>
<evidence type="ECO:0000256" key="1">
    <source>
        <dbReference type="SAM" id="MobiDB-lite"/>
    </source>
</evidence>
<feature type="compositionally biased region" description="Polar residues" evidence="1">
    <location>
        <begin position="39"/>
        <end position="48"/>
    </location>
</feature>
<reference evidence="2 3" key="1">
    <citation type="submission" date="2024-01" db="EMBL/GenBank/DDBJ databases">
        <title>The genomes of 5 underutilized Papilionoideae crops provide insights into root nodulation and disease resistanc.</title>
        <authorList>
            <person name="Jiang F."/>
        </authorList>
    </citation>
    <scope>NUCLEOTIDE SEQUENCE [LARGE SCALE GENOMIC DNA]</scope>
    <source>
        <strain evidence="2">LVBAO_FW01</strain>
        <tissue evidence="2">Leaves</tissue>
    </source>
</reference>
<proteinExistence type="predicted"/>
<comment type="caution">
    <text evidence="2">The sequence shown here is derived from an EMBL/GenBank/DDBJ whole genome shotgun (WGS) entry which is preliminary data.</text>
</comment>
<dbReference type="EMBL" id="JAYMYQ010000008">
    <property type="protein sequence ID" value="KAK7315820.1"/>
    <property type="molecule type" value="Genomic_DNA"/>
</dbReference>
<organism evidence="2 3">
    <name type="scientific">Canavalia gladiata</name>
    <name type="common">Sword bean</name>
    <name type="synonym">Dolichos gladiatus</name>
    <dbReference type="NCBI Taxonomy" id="3824"/>
    <lineage>
        <taxon>Eukaryota</taxon>
        <taxon>Viridiplantae</taxon>
        <taxon>Streptophyta</taxon>
        <taxon>Embryophyta</taxon>
        <taxon>Tracheophyta</taxon>
        <taxon>Spermatophyta</taxon>
        <taxon>Magnoliopsida</taxon>
        <taxon>eudicotyledons</taxon>
        <taxon>Gunneridae</taxon>
        <taxon>Pentapetalae</taxon>
        <taxon>rosids</taxon>
        <taxon>fabids</taxon>
        <taxon>Fabales</taxon>
        <taxon>Fabaceae</taxon>
        <taxon>Papilionoideae</taxon>
        <taxon>50 kb inversion clade</taxon>
        <taxon>NPAAA clade</taxon>
        <taxon>indigoferoid/millettioid clade</taxon>
        <taxon>Phaseoleae</taxon>
        <taxon>Canavalia</taxon>
    </lineage>
</organism>
<keyword evidence="3" id="KW-1185">Reference proteome</keyword>
<dbReference type="AlphaFoldDB" id="A0AAN9KDI5"/>
<name>A0AAN9KDI5_CANGL</name>
<accession>A0AAN9KDI5</accession>
<gene>
    <name evidence="2" type="ORF">VNO77_34398</name>
</gene>
<evidence type="ECO:0000313" key="3">
    <source>
        <dbReference type="Proteomes" id="UP001367508"/>
    </source>
</evidence>
<feature type="region of interest" description="Disordered" evidence="1">
    <location>
        <begin position="38"/>
        <end position="77"/>
    </location>
</feature>
<dbReference type="Proteomes" id="UP001367508">
    <property type="component" value="Unassembled WGS sequence"/>
</dbReference>
<protein>
    <submittedName>
        <fullName evidence="2">Uncharacterized protein</fullName>
    </submittedName>
</protein>